<reference evidence="8 9" key="1">
    <citation type="journal article" date="2018" name="Sci. Rep.">
        <title>Comparative genomics provides insights into the lifestyle and reveals functional heterogeneity of dark septate endophytic fungi.</title>
        <authorList>
            <person name="Knapp D.G."/>
            <person name="Nemeth J.B."/>
            <person name="Barry K."/>
            <person name="Hainaut M."/>
            <person name="Henrissat B."/>
            <person name="Johnson J."/>
            <person name="Kuo A."/>
            <person name="Lim J.H.P."/>
            <person name="Lipzen A."/>
            <person name="Nolan M."/>
            <person name="Ohm R.A."/>
            <person name="Tamas L."/>
            <person name="Grigoriev I.V."/>
            <person name="Spatafora J.W."/>
            <person name="Nagy L.G."/>
            <person name="Kovacs G.M."/>
        </authorList>
    </citation>
    <scope>NUCLEOTIDE SEQUENCE [LARGE SCALE GENOMIC DNA]</scope>
    <source>
        <strain evidence="8 9">DSE2036</strain>
    </source>
</reference>
<dbReference type="STRING" id="97972.A0A2V1DQL0"/>
<feature type="transmembrane region" description="Helical" evidence="6">
    <location>
        <begin position="66"/>
        <end position="90"/>
    </location>
</feature>
<evidence type="ECO:0000256" key="3">
    <source>
        <dbReference type="ARBA" id="ARBA00022989"/>
    </source>
</evidence>
<dbReference type="OrthoDB" id="5429740at2759"/>
<evidence type="ECO:0000256" key="1">
    <source>
        <dbReference type="ARBA" id="ARBA00004141"/>
    </source>
</evidence>
<feature type="domain" description="Rhodopsin" evidence="7">
    <location>
        <begin position="9"/>
        <end position="211"/>
    </location>
</feature>
<dbReference type="AlphaFoldDB" id="A0A2V1DQL0"/>
<dbReference type="Proteomes" id="UP000244855">
    <property type="component" value="Unassembled WGS sequence"/>
</dbReference>
<keyword evidence="9" id="KW-1185">Reference proteome</keyword>
<protein>
    <recommendedName>
        <fullName evidence="7">Rhodopsin domain-containing protein</fullName>
    </recommendedName>
</protein>
<evidence type="ECO:0000256" key="5">
    <source>
        <dbReference type="ARBA" id="ARBA00038359"/>
    </source>
</evidence>
<organism evidence="8 9">
    <name type="scientific">Periconia macrospinosa</name>
    <dbReference type="NCBI Taxonomy" id="97972"/>
    <lineage>
        <taxon>Eukaryota</taxon>
        <taxon>Fungi</taxon>
        <taxon>Dikarya</taxon>
        <taxon>Ascomycota</taxon>
        <taxon>Pezizomycotina</taxon>
        <taxon>Dothideomycetes</taxon>
        <taxon>Pleosporomycetidae</taxon>
        <taxon>Pleosporales</taxon>
        <taxon>Massarineae</taxon>
        <taxon>Periconiaceae</taxon>
        <taxon>Periconia</taxon>
    </lineage>
</organism>
<feature type="transmembrane region" description="Helical" evidence="6">
    <location>
        <begin position="150"/>
        <end position="175"/>
    </location>
</feature>
<evidence type="ECO:0000259" key="7">
    <source>
        <dbReference type="Pfam" id="PF20684"/>
    </source>
</evidence>
<dbReference type="EMBL" id="KZ805392">
    <property type="protein sequence ID" value="PVH99474.1"/>
    <property type="molecule type" value="Genomic_DNA"/>
</dbReference>
<keyword evidence="4 6" id="KW-0472">Membrane</keyword>
<accession>A0A2V1DQL0</accession>
<evidence type="ECO:0000256" key="4">
    <source>
        <dbReference type="ARBA" id="ARBA00023136"/>
    </source>
</evidence>
<feature type="non-terminal residue" evidence="8">
    <location>
        <position position="1"/>
    </location>
</feature>
<keyword evidence="3 6" id="KW-1133">Transmembrane helix</keyword>
<feature type="transmembrane region" description="Helical" evidence="6">
    <location>
        <begin position="114"/>
        <end position="138"/>
    </location>
</feature>
<keyword evidence="2 6" id="KW-0812">Transmembrane</keyword>
<dbReference type="InterPro" id="IPR049326">
    <property type="entry name" value="Rhodopsin_dom_fungi"/>
</dbReference>
<dbReference type="PANTHER" id="PTHR33048">
    <property type="entry name" value="PTH11-LIKE INTEGRAL MEMBRANE PROTEIN (AFU_ORTHOLOGUE AFUA_5G11245)"/>
    <property type="match status" value="1"/>
</dbReference>
<gene>
    <name evidence="8" type="ORF">DM02DRAFT_488481</name>
</gene>
<feature type="non-terminal residue" evidence="8">
    <location>
        <position position="211"/>
    </location>
</feature>
<name>A0A2V1DQL0_9PLEO</name>
<proteinExistence type="inferred from homology"/>
<evidence type="ECO:0000256" key="2">
    <source>
        <dbReference type="ARBA" id="ARBA00022692"/>
    </source>
</evidence>
<dbReference type="PANTHER" id="PTHR33048:SF163">
    <property type="entry name" value="INTEGRAL MEMBRANE PROTEIN (AFU_ORTHOLOGUE AFUA_8G05510)"/>
    <property type="match status" value="1"/>
</dbReference>
<comment type="similarity">
    <text evidence="5">Belongs to the SAT4 family.</text>
</comment>
<dbReference type="InterPro" id="IPR052337">
    <property type="entry name" value="SAT4-like"/>
</dbReference>
<dbReference type="Pfam" id="PF20684">
    <property type="entry name" value="Fung_rhodopsin"/>
    <property type="match status" value="1"/>
</dbReference>
<feature type="transmembrane region" description="Helical" evidence="6">
    <location>
        <begin position="34"/>
        <end position="54"/>
    </location>
</feature>
<dbReference type="GO" id="GO:0016020">
    <property type="term" value="C:membrane"/>
    <property type="evidence" value="ECO:0007669"/>
    <property type="project" value="UniProtKB-SubCell"/>
</dbReference>
<comment type="subcellular location">
    <subcellularLocation>
        <location evidence="1">Membrane</location>
        <topology evidence="1">Multi-pass membrane protein</topology>
    </subcellularLocation>
</comment>
<sequence>LNAANLVCCLVAGRYGLGKHMWALSSYEMRQIGIIHFAFLFVYAWSVSVIKMSIIVFYRRIFGLTWLGWACIALTICYLVTHLIVLPLFATPLRYYWDRFLGAPGVMRIDEAKFILAMAIINMTGDILILCIPIRPVLRLHLPVTQKLGVVLTFLLGSFVCFASLYRLMTIIWFADSVDMSWTKSDVFVWSLVEPSVGIISACLPTLRPLL</sequence>
<evidence type="ECO:0000313" key="8">
    <source>
        <dbReference type="EMBL" id="PVH99474.1"/>
    </source>
</evidence>
<evidence type="ECO:0000313" key="9">
    <source>
        <dbReference type="Proteomes" id="UP000244855"/>
    </source>
</evidence>
<evidence type="ECO:0000256" key="6">
    <source>
        <dbReference type="SAM" id="Phobius"/>
    </source>
</evidence>